<evidence type="ECO:0008006" key="2">
    <source>
        <dbReference type="Google" id="ProtNLM"/>
    </source>
</evidence>
<dbReference type="EMBL" id="OR481006">
    <property type="protein sequence ID" value="WNO47533.1"/>
    <property type="molecule type" value="Genomic_DNA"/>
</dbReference>
<name>A0AA96KT16_9CAUD</name>
<reference evidence="1" key="1">
    <citation type="submission" date="2023-08" db="EMBL/GenBank/DDBJ databases">
        <authorList>
            <person name="Nazir A."/>
        </authorList>
    </citation>
    <scope>NUCLEOTIDE SEQUENCE</scope>
</reference>
<protein>
    <recommendedName>
        <fullName evidence="2">KOW domain-containing protein</fullName>
    </recommendedName>
</protein>
<organism evidence="1">
    <name type="scientific">Staphylococcus phage vB_VibM_10AMN12</name>
    <dbReference type="NCBI Taxonomy" id="3076785"/>
    <lineage>
        <taxon>Viruses</taxon>
        <taxon>Duplodnaviria</taxon>
        <taxon>Heunggongvirae</taxon>
        <taxon>Uroviricota</taxon>
        <taxon>Caudoviricetes</taxon>
    </lineage>
</organism>
<proteinExistence type="predicted"/>
<sequence length="50" mass="5544">MKVKILTGKYEGMMGSVVSSDTDGEFPRLGVVVNLIGKRIYLHIDEVAYL</sequence>
<accession>A0AA96KT16</accession>
<evidence type="ECO:0000313" key="1">
    <source>
        <dbReference type="EMBL" id="WNO47533.1"/>
    </source>
</evidence>